<reference evidence="1" key="1">
    <citation type="submission" date="2021-01" db="EMBL/GenBank/DDBJ databases">
        <title>Chromosome-level genome assembly of a human fungal pathogen reveals clustering of transcriptionally co-regulated genes.</title>
        <authorList>
            <person name="Voorhies M."/>
            <person name="Cohen S."/>
            <person name="Shea T.P."/>
            <person name="Petrus S."/>
            <person name="Munoz J.F."/>
            <person name="Poplawski S."/>
            <person name="Goldman W.E."/>
            <person name="Michael T."/>
            <person name="Cuomo C.A."/>
            <person name="Sil A."/>
            <person name="Beyhan S."/>
        </authorList>
    </citation>
    <scope>NUCLEOTIDE SEQUENCE</scope>
    <source>
        <strain evidence="1">WU24</strain>
    </source>
</reference>
<sequence length="101" mass="11355">MENQDLNIQYEIQWEFLPRARLVDWTNQSKPPTPPHKHAGKPGLSVHCSTVPLLSVGVTKYCLYPTSLSVRLLGQKSSITTSAMLVVEWTSQSKPPMARHN</sequence>
<evidence type="ECO:0000313" key="2">
    <source>
        <dbReference type="Proteomes" id="UP000663671"/>
    </source>
</evidence>
<evidence type="ECO:0000313" key="1">
    <source>
        <dbReference type="EMBL" id="QSS62576.1"/>
    </source>
</evidence>
<name>A0A8A1M7T3_AJECA</name>
<organism evidence="1 2">
    <name type="scientific">Ajellomyces capsulatus</name>
    <name type="common">Darling's disease fungus</name>
    <name type="synonym">Histoplasma capsulatum</name>
    <dbReference type="NCBI Taxonomy" id="5037"/>
    <lineage>
        <taxon>Eukaryota</taxon>
        <taxon>Fungi</taxon>
        <taxon>Dikarya</taxon>
        <taxon>Ascomycota</taxon>
        <taxon>Pezizomycotina</taxon>
        <taxon>Eurotiomycetes</taxon>
        <taxon>Eurotiomycetidae</taxon>
        <taxon>Onygenales</taxon>
        <taxon>Ajellomycetaceae</taxon>
        <taxon>Histoplasma</taxon>
    </lineage>
</organism>
<gene>
    <name evidence="1" type="ORF">I7I51_02314</name>
</gene>
<dbReference type="AlphaFoldDB" id="A0A8A1M7T3"/>
<dbReference type="EMBL" id="CP069112">
    <property type="protein sequence ID" value="QSS62576.1"/>
    <property type="molecule type" value="Genomic_DNA"/>
</dbReference>
<proteinExistence type="predicted"/>
<dbReference type="Proteomes" id="UP000663671">
    <property type="component" value="Chromosome 7"/>
</dbReference>
<dbReference type="VEuPathDB" id="FungiDB:I7I51_02314"/>
<protein>
    <submittedName>
        <fullName evidence="1">Uncharacterized protein</fullName>
    </submittedName>
</protein>
<accession>A0A8A1M7T3</accession>